<dbReference type="Gene3D" id="3.90.1300.10">
    <property type="entry name" value="Amidase signature (AS) domain"/>
    <property type="match status" value="1"/>
</dbReference>
<dbReference type="GO" id="GO:0016740">
    <property type="term" value="F:transferase activity"/>
    <property type="evidence" value="ECO:0007669"/>
    <property type="project" value="UniProtKB-KW"/>
</dbReference>
<protein>
    <submittedName>
        <fullName evidence="2">Asp-tRNAAsn/Glu-tRNAGln amidotransferase A subunit</fullName>
    </submittedName>
</protein>
<dbReference type="PROSITE" id="PS51318">
    <property type="entry name" value="TAT"/>
    <property type="match status" value="1"/>
</dbReference>
<dbReference type="SUPFAM" id="SSF75304">
    <property type="entry name" value="Amidase signature (AS) enzymes"/>
    <property type="match status" value="1"/>
</dbReference>
<dbReference type="AlphaFoldDB" id="A0A1T4MSM8"/>
<proteinExistence type="predicted"/>
<accession>A0A1T4MSM8</accession>
<name>A0A1T4MSM8_9HYPH</name>
<dbReference type="InterPro" id="IPR023631">
    <property type="entry name" value="Amidase_dom"/>
</dbReference>
<gene>
    <name evidence="2" type="ORF">SAMN02745126_01943</name>
</gene>
<dbReference type="InterPro" id="IPR006311">
    <property type="entry name" value="TAT_signal"/>
</dbReference>
<evidence type="ECO:0000313" key="2">
    <source>
        <dbReference type="EMBL" id="SJZ69804.1"/>
    </source>
</evidence>
<dbReference type="RefSeq" id="WP_085933680.1">
    <property type="nucleotide sequence ID" value="NZ_FUWJ01000002.1"/>
</dbReference>
<evidence type="ECO:0000259" key="1">
    <source>
        <dbReference type="Pfam" id="PF01425"/>
    </source>
</evidence>
<keyword evidence="2" id="KW-0808">Transferase</keyword>
<organism evidence="2 3">
    <name type="scientific">Enhydrobacter aerosaccus</name>
    <dbReference type="NCBI Taxonomy" id="225324"/>
    <lineage>
        <taxon>Bacteria</taxon>
        <taxon>Pseudomonadati</taxon>
        <taxon>Pseudomonadota</taxon>
        <taxon>Alphaproteobacteria</taxon>
        <taxon>Hyphomicrobiales</taxon>
        <taxon>Enhydrobacter</taxon>
    </lineage>
</organism>
<evidence type="ECO:0000313" key="3">
    <source>
        <dbReference type="Proteomes" id="UP000190092"/>
    </source>
</evidence>
<dbReference type="Proteomes" id="UP000190092">
    <property type="component" value="Unassembled WGS sequence"/>
</dbReference>
<dbReference type="OrthoDB" id="8872210at2"/>
<dbReference type="Pfam" id="PF01425">
    <property type="entry name" value="Amidase"/>
    <property type="match status" value="1"/>
</dbReference>
<reference evidence="3" key="1">
    <citation type="submission" date="2017-02" db="EMBL/GenBank/DDBJ databases">
        <authorList>
            <person name="Varghese N."/>
            <person name="Submissions S."/>
        </authorList>
    </citation>
    <scope>NUCLEOTIDE SEQUENCE [LARGE SCALE GENOMIC DNA]</scope>
    <source>
        <strain evidence="3">ATCC 27094</strain>
    </source>
</reference>
<sequence>MTTCSKRSSVKGPAMIDRRSLLACGSAVTATVLFTGAEASPGSTAAPPDIYGLDATALQQMLTRGETTSVGLVISYLQRIAAYEFAYGDQLGINAISNLNANALAEARQRDEEKAQGKQRGPLHGIPILVKDVVDVRGLPTTGSLEALRNFVPAEDATQIRLLREAGAIVLGKTNVLGVDGRGAGSFGGDTRNPYDQSRHPGFSSGGAAAAVAAGFAPISIAEDTFGSIRIPASLTNLVGLRPTIGLTSANGLQRLTWTYDTLGPIALSVRDIALVLDATVRPDRKDPVSAKDAAVPAGGYGRFLDVGFLRGKRLGVIGALFASGTPAQVATSEAVRSALAEMERQGATIVEATLPADMMQVYGTIGRKIISYEIPKALNAYFGTTVGANAGLAALAPPSDRITRADLLVYSGEINASDTDATTRADESSVSEADYKDALAAAEKYKRLLVRYMVDNHFDALAYPSMQQPASKIGVSDPFDQEKLAATAGFPALSLPAGFVEGLPVGIELMGLPFTEAKLLGMGYAFEQATQHRKLPATTPALMTGQVSRR</sequence>
<keyword evidence="3" id="KW-1185">Reference proteome</keyword>
<dbReference type="EMBL" id="FUWJ01000002">
    <property type="protein sequence ID" value="SJZ69804.1"/>
    <property type="molecule type" value="Genomic_DNA"/>
</dbReference>
<dbReference type="STRING" id="225324.SAMN02745126_01943"/>
<feature type="domain" description="Amidase" evidence="1">
    <location>
        <begin position="92"/>
        <end position="521"/>
    </location>
</feature>
<dbReference type="InterPro" id="IPR036928">
    <property type="entry name" value="AS_sf"/>
</dbReference>
<dbReference type="PANTHER" id="PTHR42678:SF34">
    <property type="entry name" value="OS04G0183300 PROTEIN"/>
    <property type="match status" value="1"/>
</dbReference>
<dbReference type="PANTHER" id="PTHR42678">
    <property type="entry name" value="AMIDASE"/>
    <property type="match status" value="1"/>
</dbReference>